<proteinExistence type="inferred from homology"/>
<dbReference type="Gene3D" id="3.30.2310.20">
    <property type="entry name" value="RelE-like"/>
    <property type="match status" value="1"/>
</dbReference>
<dbReference type="RefSeq" id="WP_027066626.1">
    <property type="nucleotide sequence ID" value="NZ_FNTB01000001.1"/>
</dbReference>
<keyword evidence="1" id="KW-1277">Toxin-antitoxin system</keyword>
<name>A0A1H4V0W0_9FLAO</name>
<sequence length="98" mass="11677">MKYPYVLSEETKADIDEIYEFGEAKFGQDQAIKYLIGLEEHFDKLSANYHIGRTRNDIKKGLYSLPYISHIIFYRILKDRIRIVRVLYGGRDLIRFLD</sequence>
<evidence type="ECO:0000313" key="3">
    <source>
        <dbReference type="EMBL" id="SEC74585.1"/>
    </source>
</evidence>
<gene>
    <name evidence="3" type="ORF">SAMN05192540_3975</name>
</gene>
<protein>
    <recommendedName>
        <fullName evidence="2">Toxin</fullName>
    </recommendedName>
</protein>
<dbReference type="InterPro" id="IPR035093">
    <property type="entry name" value="RelE/ParE_toxin_dom_sf"/>
</dbReference>
<dbReference type="EMBL" id="FNTB01000001">
    <property type="protein sequence ID" value="SEC74585.1"/>
    <property type="molecule type" value="Genomic_DNA"/>
</dbReference>
<comment type="similarity">
    <text evidence="2">Belongs to the RelE toxin family.</text>
</comment>
<accession>A0A1H4V0W0</accession>
<reference evidence="3 4" key="1">
    <citation type="submission" date="2016-10" db="EMBL/GenBank/DDBJ databases">
        <authorList>
            <person name="de Groot N.N."/>
        </authorList>
    </citation>
    <scope>NUCLEOTIDE SEQUENCE [LARGE SCALE GENOMIC DNA]</scope>
    <source>
        <strain evidence="3 4">MAR_2009_71</strain>
    </source>
</reference>
<dbReference type="Proteomes" id="UP000183038">
    <property type="component" value="Unassembled WGS sequence"/>
</dbReference>
<dbReference type="OrthoDB" id="7173315at2"/>
<evidence type="ECO:0000256" key="2">
    <source>
        <dbReference type="PIRNR" id="PIRNR029218"/>
    </source>
</evidence>
<evidence type="ECO:0000256" key="1">
    <source>
        <dbReference type="ARBA" id="ARBA00022649"/>
    </source>
</evidence>
<dbReference type="PIRSF" id="PIRSF029218">
    <property type="entry name" value="ParE"/>
    <property type="match status" value="1"/>
</dbReference>
<dbReference type="InterPro" id="IPR028344">
    <property type="entry name" value="ParE1/4"/>
</dbReference>
<evidence type="ECO:0000313" key="4">
    <source>
        <dbReference type="Proteomes" id="UP000183038"/>
    </source>
</evidence>
<organism evidence="3 4">
    <name type="scientific">Maribacter dokdonensis</name>
    <dbReference type="NCBI Taxonomy" id="320912"/>
    <lineage>
        <taxon>Bacteria</taxon>
        <taxon>Pseudomonadati</taxon>
        <taxon>Bacteroidota</taxon>
        <taxon>Flavobacteriia</taxon>
        <taxon>Flavobacteriales</taxon>
        <taxon>Flavobacteriaceae</taxon>
        <taxon>Maribacter</taxon>
    </lineage>
</organism>
<dbReference type="Pfam" id="PF05016">
    <property type="entry name" value="ParE_toxin"/>
    <property type="match status" value="1"/>
</dbReference>
<dbReference type="AlphaFoldDB" id="A0A1H4V0W0"/>
<dbReference type="InterPro" id="IPR007712">
    <property type="entry name" value="RelE/ParE_toxin"/>
</dbReference>